<feature type="transmembrane region" description="Helical" evidence="15">
    <location>
        <begin position="160"/>
        <end position="182"/>
    </location>
</feature>
<evidence type="ECO:0000256" key="4">
    <source>
        <dbReference type="ARBA" id="ARBA00022475"/>
    </source>
</evidence>
<dbReference type="InterPro" id="IPR050980">
    <property type="entry name" value="2C_sensor_his_kinase"/>
</dbReference>
<evidence type="ECO:0000256" key="5">
    <source>
        <dbReference type="ARBA" id="ARBA00022519"/>
    </source>
</evidence>
<evidence type="ECO:0000259" key="16">
    <source>
        <dbReference type="PROSITE" id="PS50109"/>
    </source>
</evidence>
<dbReference type="CDD" id="cd00082">
    <property type="entry name" value="HisKA"/>
    <property type="match status" value="1"/>
</dbReference>
<dbReference type="RefSeq" id="WP_050466919.1">
    <property type="nucleotide sequence ID" value="NZ_JBIUZV010000002.1"/>
</dbReference>
<dbReference type="Pfam" id="PF00672">
    <property type="entry name" value="HAMP"/>
    <property type="match status" value="1"/>
</dbReference>
<evidence type="ECO:0000256" key="12">
    <source>
        <dbReference type="ARBA" id="ARBA00022989"/>
    </source>
</evidence>
<keyword evidence="14 15" id="KW-0472">Membrane</keyword>
<evidence type="ECO:0000256" key="3">
    <source>
        <dbReference type="ARBA" id="ARBA00012438"/>
    </source>
</evidence>
<feature type="transmembrane region" description="Helical" evidence="15">
    <location>
        <begin position="14"/>
        <end position="35"/>
    </location>
</feature>
<gene>
    <name evidence="18" type="ORF">ACIPEN_03865</name>
</gene>
<dbReference type="InterPro" id="IPR036890">
    <property type="entry name" value="HATPase_C_sf"/>
</dbReference>
<dbReference type="SUPFAM" id="SSF47384">
    <property type="entry name" value="Homodimeric domain of signal transducing histidine kinase"/>
    <property type="match status" value="1"/>
</dbReference>
<evidence type="ECO:0000256" key="15">
    <source>
        <dbReference type="SAM" id="Phobius"/>
    </source>
</evidence>
<evidence type="ECO:0000256" key="8">
    <source>
        <dbReference type="ARBA" id="ARBA00022692"/>
    </source>
</evidence>
<dbReference type="InterPro" id="IPR032408">
    <property type="entry name" value="RisS_PPD"/>
</dbReference>
<keyword evidence="12 15" id="KW-1133">Transmembrane helix</keyword>
<dbReference type="PROSITE" id="PS50109">
    <property type="entry name" value="HIS_KIN"/>
    <property type="match status" value="1"/>
</dbReference>
<keyword evidence="11 18" id="KW-0067">ATP-binding</keyword>
<dbReference type="InterPro" id="IPR036097">
    <property type="entry name" value="HisK_dim/P_sf"/>
</dbReference>
<dbReference type="InterPro" id="IPR003661">
    <property type="entry name" value="HisK_dim/P_dom"/>
</dbReference>
<dbReference type="InterPro" id="IPR005467">
    <property type="entry name" value="His_kinase_dom"/>
</dbReference>
<evidence type="ECO:0000256" key="14">
    <source>
        <dbReference type="ARBA" id="ARBA00023136"/>
    </source>
</evidence>
<feature type="domain" description="HAMP" evidence="17">
    <location>
        <begin position="180"/>
        <end position="232"/>
    </location>
</feature>
<dbReference type="SMART" id="SM00304">
    <property type="entry name" value="HAMP"/>
    <property type="match status" value="1"/>
</dbReference>
<dbReference type="PANTHER" id="PTHR44936">
    <property type="entry name" value="SENSOR PROTEIN CREC"/>
    <property type="match status" value="1"/>
</dbReference>
<dbReference type="EC" id="2.7.13.3" evidence="3"/>
<dbReference type="InterPro" id="IPR004358">
    <property type="entry name" value="Sig_transdc_His_kin-like_C"/>
</dbReference>
<feature type="domain" description="Histidine kinase" evidence="16">
    <location>
        <begin position="240"/>
        <end position="448"/>
    </location>
</feature>
<reference evidence="18 19" key="1">
    <citation type="submission" date="2024-10" db="EMBL/GenBank/DDBJ databases">
        <title>The Natural Products Discovery Center: Release of the First 8490 Sequenced Strains for Exploring Actinobacteria Biosynthetic Diversity.</title>
        <authorList>
            <person name="Kalkreuter E."/>
            <person name="Kautsar S.A."/>
            <person name="Yang D."/>
            <person name="Bader C.D."/>
            <person name="Teijaro C.N."/>
            <person name="Fluegel L."/>
            <person name="Davis C.M."/>
            <person name="Simpson J.R."/>
            <person name="Lauterbach L."/>
            <person name="Steele A.D."/>
            <person name="Gui C."/>
            <person name="Meng S."/>
            <person name="Li G."/>
            <person name="Viehrig K."/>
            <person name="Ye F."/>
            <person name="Su P."/>
            <person name="Kiefer A.F."/>
            <person name="Nichols A."/>
            <person name="Cepeda A.J."/>
            <person name="Yan W."/>
            <person name="Fan B."/>
            <person name="Jiang Y."/>
            <person name="Adhikari A."/>
            <person name="Zheng C.-J."/>
            <person name="Schuster L."/>
            <person name="Cowan T.M."/>
            <person name="Smanski M.J."/>
            <person name="Chevrette M.G."/>
            <person name="De Carvalho L.P.S."/>
            <person name="Shen B."/>
        </authorList>
    </citation>
    <scope>NUCLEOTIDE SEQUENCE [LARGE SCALE GENOMIC DNA]</scope>
    <source>
        <strain evidence="18 19">NPDC087045</strain>
    </source>
</reference>
<evidence type="ECO:0000313" key="18">
    <source>
        <dbReference type="EMBL" id="MFJ3044951.1"/>
    </source>
</evidence>
<dbReference type="Gene3D" id="1.10.287.130">
    <property type="match status" value="1"/>
</dbReference>
<evidence type="ECO:0000256" key="6">
    <source>
        <dbReference type="ARBA" id="ARBA00022553"/>
    </source>
</evidence>
<dbReference type="PROSITE" id="PS50885">
    <property type="entry name" value="HAMP"/>
    <property type="match status" value="1"/>
</dbReference>
<dbReference type="InterPro" id="IPR003594">
    <property type="entry name" value="HATPase_dom"/>
</dbReference>
<evidence type="ECO:0000256" key="2">
    <source>
        <dbReference type="ARBA" id="ARBA00004429"/>
    </source>
</evidence>
<keyword evidence="8 15" id="KW-0812">Transmembrane</keyword>
<proteinExistence type="predicted"/>
<dbReference type="SMART" id="SM00387">
    <property type="entry name" value="HATPase_c"/>
    <property type="match status" value="1"/>
</dbReference>
<evidence type="ECO:0000256" key="7">
    <source>
        <dbReference type="ARBA" id="ARBA00022679"/>
    </source>
</evidence>
<keyword evidence="5" id="KW-0997">Cell inner membrane</keyword>
<comment type="subcellular location">
    <subcellularLocation>
        <location evidence="2">Cell inner membrane</location>
        <topology evidence="2">Multi-pass membrane protein</topology>
    </subcellularLocation>
</comment>
<dbReference type="GO" id="GO:0005524">
    <property type="term" value="F:ATP binding"/>
    <property type="evidence" value="ECO:0007669"/>
    <property type="project" value="UniProtKB-KW"/>
</dbReference>
<dbReference type="EMBL" id="JBIUZV010000002">
    <property type="protein sequence ID" value="MFJ3044951.1"/>
    <property type="molecule type" value="Genomic_DNA"/>
</dbReference>
<dbReference type="SMART" id="SM00388">
    <property type="entry name" value="HisKA"/>
    <property type="match status" value="1"/>
</dbReference>
<dbReference type="Pfam" id="PF00512">
    <property type="entry name" value="HisKA"/>
    <property type="match status" value="1"/>
</dbReference>
<comment type="caution">
    <text evidence="18">The sequence shown here is derived from an EMBL/GenBank/DDBJ whole genome shotgun (WGS) entry which is preliminary data.</text>
</comment>
<evidence type="ECO:0000256" key="11">
    <source>
        <dbReference type="ARBA" id="ARBA00022840"/>
    </source>
</evidence>
<dbReference type="Pfam" id="PF16524">
    <property type="entry name" value="RisS_PPD"/>
    <property type="match status" value="1"/>
</dbReference>
<name>A0ABW8EU20_9BURK</name>
<dbReference type="PANTHER" id="PTHR44936:SF5">
    <property type="entry name" value="SENSOR HISTIDINE KINASE ENVZ"/>
    <property type="match status" value="1"/>
</dbReference>
<dbReference type="Proteomes" id="UP001617427">
    <property type="component" value="Unassembled WGS sequence"/>
</dbReference>
<keyword evidence="9" id="KW-0547">Nucleotide-binding</keyword>
<dbReference type="InterPro" id="IPR038421">
    <property type="entry name" value="RisS_PPD_sf"/>
</dbReference>
<evidence type="ECO:0000256" key="9">
    <source>
        <dbReference type="ARBA" id="ARBA00022741"/>
    </source>
</evidence>
<keyword evidence="13" id="KW-0902">Two-component regulatory system</keyword>
<organism evidence="18 19">
    <name type="scientific">Herbaspirillum chlorophenolicum</name>
    <dbReference type="NCBI Taxonomy" id="211589"/>
    <lineage>
        <taxon>Bacteria</taxon>
        <taxon>Pseudomonadati</taxon>
        <taxon>Pseudomonadota</taxon>
        <taxon>Betaproteobacteria</taxon>
        <taxon>Burkholderiales</taxon>
        <taxon>Oxalobacteraceae</taxon>
        <taxon>Herbaspirillum</taxon>
    </lineage>
</organism>
<evidence type="ECO:0000259" key="17">
    <source>
        <dbReference type="PROSITE" id="PS50885"/>
    </source>
</evidence>
<keyword evidence="6" id="KW-0597">Phosphoprotein</keyword>
<comment type="catalytic activity">
    <reaction evidence="1">
        <text>ATP + protein L-histidine = ADP + protein N-phospho-L-histidine.</text>
        <dbReference type="EC" id="2.7.13.3"/>
    </reaction>
</comment>
<keyword evidence="10" id="KW-0418">Kinase</keyword>
<keyword evidence="4" id="KW-1003">Cell membrane</keyword>
<evidence type="ECO:0000256" key="1">
    <source>
        <dbReference type="ARBA" id="ARBA00000085"/>
    </source>
</evidence>
<dbReference type="Pfam" id="PF02518">
    <property type="entry name" value="HATPase_c"/>
    <property type="match status" value="1"/>
</dbReference>
<dbReference type="InterPro" id="IPR003660">
    <property type="entry name" value="HAMP_dom"/>
</dbReference>
<sequence>MKARTQSGWFSNGLFWRTFFLLTFLITASMVAWVASFRMVERGPRAEQLAAQIVSVVTITRAALTHSAPEMRRELLFDLASNEGIRIYPLEKTDKIVPPEDSPIVPELEYYVRETLDENTLFASSVNDVEGFWISFNIDGDKYWLMLDRGRLDRTSSLQWLGWGSIALFLSLIGAVFISTLINQPLARLTAAARAIGKGRQPDPLPESGPTEIEEANRSFNQMVADINRVESDRALILAGISHDLRTPLARMQLEVEMANLSDESRDGMHSDLAQMDSIIGQFLDYAKPFDANSLDAIDISGLLQDVAANATRLTDVKISTSIVPSAEIAGDSTELARVFNNLVENARRYGKTPGTDCAEIDLRSRIEAHNVVVEIADHGPGVPDSECERLLRPFTRLDTARGQANGSGLGLAIVNRIVLRHNGKLVLKGHDETHGGLVIQITLPLLHHRRHG</sequence>
<evidence type="ECO:0000313" key="19">
    <source>
        <dbReference type="Proteomes" id="UP001617427"/>
    </source>
</evidence>
<evidence type="ECO:0000256" key="10">
    <source>
        <dbReference type="ARBA" id="ARBA00022777"/>
    </source>
</evidence>
<keyword evidence="7" id="KW-0808">Transferase</keyword>
<dbReference type="SUPFAM" id="SSF55874">
    <property type="entry name" value="ATPase domain of HSP90 chaperone/DNA topoisomerase II/histidine kinase"/>
    <property type="match status" value="1"/>
</dbReference>
<dbReference type="Gene3D" id="3.30.565.10">
    <property type="entry name" value="Histidine kinase-like ATPase, C-terminal domain"/>
    <property type="match status" value="1"/>
</dbReference>
<dbReference type="PRINTS" id="PR00344">
    <property type="entry name" value="BCTRLSENSOR"/>
</dbReference>
<keyword evidence="19" id="KW-1185">Reference proteome</keyword>
<protein>
    <recommendedName>
        <fullName evidence="3">histidine kinase</fullName>
        <ecNumber evidence="3">2.7.13.3</ecNumber>
    </recommendedName>
</protein>
<evidence type="ECO:0000256" key="13">
    <source>
        <dbReference type="ARBA" id="ARBA00023012"/>
    </source>
</evidence>
<dbReference type="Gene3D" id="3.30.450.300">
    <property type="entry name" value="Sensor histidine kinase RisS, periplasmic domain"/>
    <property type="match status" value="1"/>
</dbReference>
<accession>A0ABW8EU20</accession>